<organism evidence="2 3">
    <name type="scientific">Microlunatus kandeliicorticis</name>
    <dbReference type="NCBI Taxonomy" id="1759536"/>
    <lineage>
        <taxon>Bacteria</taxon>
        <taxon>Bacillati</taxon>
        <taxon>Actinomycetota</taxon>
        <taxon>Actinomycetes</taxon>
        <taxon>Propionibacteriales</taxon>
        <taxon>Propionibacteriaceae</taxon>
        <taxon>Microlunatus</taxon>
    </lineage>
</organism>
<comment type="caution">
    <text evidence="2">The sequence shown here is derived from an EMBL/GenBank/DDBJ whole genome shotgun (WGS) entry which is preliminary data.</text>
</comment>
<evidence type="ECO:0000256" key="1">
    <source>
        <dbReference type="SAM" id="MobiDB-lite"/>
    </source>
</evidence>
<evidence type="ECO:0000313" key="2">
    <source>
        <dbReference type="EMBL" id="MBA8793175.1"/>
    </source>
</evidence>
<gene>
    <name evidence="2" type="ORF">FHX74_000769</name>
</gene>
<proteinExistence type="predicted"/>
<dbReference type="EMBL" id="JACGWT010000001">
    <property type="protein sequence ID" value="MBA8793175.1"/>
    <property type="molecule type" value="Genomic_DNA"/>
</dbReference>
<accession>A0A7W3IQ81</accession>
<feature type="compositionally biased region" description="Low complexity" evidence="1">
    <location>
        <begin position="46"/>
        <end position="83"/>
    </location>
</feature>
<feature type="region of interest" description="Disordered" evidence="1">
    <location>
        <begin position="1"/>
        <end position="24"/>
    </location>
</feature>
<dbReference type="AlphaFoldDB" id="A0A7W3IQ81"/>
<evidence type="ECO:0000313" key="3">
    <source>
        <dbReference type="Proteomes" id="UP000523079"/>
    </source>
</evidence>
<name>A0A7W3IQ81_9ACTN</name>
<feature type="region of interest" description="Disordered" evidence="1">
    <location>
        <begin position="43"/>
        <end position="86"/>
    </location>
</feature>
<reference evidence="2 3" key="1">
    <citation type="submission" date="2020-07" db="EMBL/GenBank/DDBJ databases">
        <title>Sequencing the genomes of 1000 actinobacteria strains.</title>
        <authorList>
            <person name="Klenk H.-P."/>
        </authorList>
    </citation>
    <scope>NUCLEOTIDE SEQUENCE [LARGE SCALE GENOMIC DNA]</scope>
    <source>
        <strain evidence="2 3">DSM 100723</strain>
    </source>
</reference>
<dbReference type="Proteomes" id="UP000523079">
    <property type="component" value="Unassembled WGS sequence"/>
</dbReference>
<keyword evidence="3" id="KW-1185">Reference proteome</keyword>
<dbReference type="RefSeq" id="WP_182558713.1">
    <property type="nucleotide sequence ID" value="NZ_JACGWT010000001.1"/>
</dbReference>
<protein>
    <submittedName>
        <fullName evidence="2">Uncharacterized protein</fullName>
    </submittedName>
</protein>
<sequence>MTTSAPTPRPGATPPRRRTGRRPVALALGASVLLLAGCGTPPWKEGSAASPAAGTGTASASPTSASASPTAASASPSASPTPSMVNDLAEGSITHQLTAGAVQVTVRYWSTLPLVQWAPGVVKPLNLSLTGRLNAPASQKVYLDKATAVVTPYGAGGALDGPAPVVDKATSNPGYVIRNPYSYSQVFQLPAVSTDATSVTIMLTYDVLVQTAPGSKDYARQTASDQLTVPLS</sequence>